<feature type="non-terminal residue" evidence="4">
    <location>
        <position position="43"/>
    </location>
</feature>
<dbReference type="EMBL" id="BGPR01120670">
    <property type="protein sequence ID" value="GBN19306.1"/>
    <property type="molecule type" value="Genomic_DNA"/>
</dbReference>
<comment type="caution">
    <text evidence="4">The sequence shown here is derived from an EMBL/GenBank/DDBJ whole genome shotgun (WGS) entry which is preliminary data.</text>
</comment>
<name>A0A4Y2LWY6_ARAVE</name>
<proteinExistence type="predicted"/>
<evidence type="ECO:0000313" key="3">
    <source>
        <dbReference type="EMBL" id="GBN19324.1"/>
    </source>
</evidence>
<evidence type="ECO:0000313" key="4">
    <source>
        <dbReference type="EMBL" id="GBN19335.1"/>
    </source>
</evidence>
<evidence type="ECO:0000313" key="2">
    <source>
        <dbReference type="EMBL" id="GBN19306.1"/>
    </source>
</evidence>
<accession>A0A4Y2LWY6</accession>
<evidence type="ECO:0000313" key="1">
    <source>
        <dbReference type="EMBL" id="GBN19265.1"/>
    </source>
</evidence>
<dbReference type="EMBL" id="BGPR01120680">
    <property type="protein sequence ID" value="GBN19335.1"/>
    <property type="molecule type" value="Genomic_DNA"/>
</dbReference>
<organism evidence="4 5">
    <name type="scientific">Araneus ventricosus</name>
    <name type="common">Orbweaver spider</name>
    <name type="synonym">Epeira ventricosa</name>
    <dbReference type="NCBI Taxonomy" id="182803"/>
    <lineage>
        <taxon>Eukaryota</taxon>
        <taxon>Metazoa</taxon>
        <taxon>Ecdysozoa</taxon>
        <taxon>Arthropoda</taxon>
        <taxon>Chelicerata</taxon>
        <taxon>Arachnida</taxon>
        <taxon>Araneae</taxon>
        <taxon>Araneomorphae</taxon>
        <taxon>Entelegynae</taxon>
        <taxon>Araneoidea</taxon>
        <taxon>Araneidae</taxon>
        <taxon>Araneus</taxon>
    </lineage>
</organism>
<gene>
    <name evidence="3" type="ORF">AVEN_124233_1</name>
    <name evidence="4" type="ORF">AVEN_202035_1</name>
    <name evidence="1" type="ORF">AVEN_254481_1</name>
    <name evidence="2" type="ORF">AVEN_83894_1</name>
</gene>
<protein>
    <submittedName>
        <fullName evidence="4">Uncharacterized protein</fullName>
    </submittedName>
</protein>
<dbReference type="Proteomes" id="UP000499080">
    <property type="component" value="Unassembled WGS sequence"/>
</dbReference>
<reference evidence="4 5" key="1">
    <citation type="journal article" date="2019" name="Sci. Rep.">
        <title>Orb-weaving spider Araneus ventricosus genome elucidates the spidroin gene catalogue.</title>
        <authorList>
            <person name="Kono N."/>
            <person name="Nakamura H."/>
            <person name="Ohtoshi R."/>
            <person name="Moran D.A.P."/>
            <person name="Shinohara A."/>
            <person name="Yoshida Y."/>
            <person name="Fujiwara M."/>
            <person name="Mori M."/>
            <person name="Tomita M."/>
            <person name="Arakawa K."/>
        </authorList>
    </citation>
    <scope>NUCLEOTIDE SEQUENCE [LARGE SCALE GENOMIC DNA]</scope>
</reference>
<dbReference type="EMBL" id="BGPR01120656">
    <property type="protein sequence ID" value="GBN19265.1"/>
    <property type="molecule type" value="Genomic_DNA"/>
</dbReference>
<dbReference type="AlphaFoldDB" id="A0A4Y2LWY6"/>
<keyword evidence="5" id="KW-1185">Reference proteome</keyword>
<dbReference type="EMBL" id="BGPR01120677">
    <property type="protein sequence ID" value="GBN19324.1"/>
    <property type="molecule type" value="Genomic_DNA"/>
</dbReference>
<sequence length="43" mass="4938">MPSLGYRPVDPLDKMTLSTYRRPSHAPVPDAIKVTEPVEWAWE</sequence>
<evidence type="ECO:0000313" key="5">
    <source>
        <dbReference type="Proteomes" id="UP000499080"/>
    </source>
</evidence>